<evidence type="ECO:0000259" key="2">
    <source>
        <dbReference type="Pfam" id="PF00078"/>
    </source>
</evidence>
<gene>
    <name evidence="4" type="ORF">CR513_20257</name>
</gene>
<dbReference type="Gene3D" id="3.30.70.270">
    <property type="match status" value="1"/>
</dbReference>
<evidence type="ECO:0000259" key="3">
    <source>
        <dbReference type="Pfam" id="PF24626"/>
    </source>
</evidence>
<comment type="caution">
    <text evidence="4">The sequence shown here is derived from an EMBL/GenBank/DDBJ whole genome shotgun (WGS) entry which is preliminary data.</text>
</comment>
<proteinExistence type="predicted"/>
<dbReference type="InterPro" id="IPR043128">
    <property type="entry name" value="Rev_trsase/Diguanyl_cyclase"/>
</dbReference>
<organism evidence="4 5">
    <name type="scientific">Mucuna pruriens</name>
    <name type="common">Velvet bean</name>
    <name type="synonym">Dolichos pruriens</name>
    <dbReference type="NCBI Taxonomy" id="157652"/>
    <lineage>
        <taxon>Eukaryota</taxon>
        <taxon>Viridiplantae</taxon>
        <taxon>Streptophyta</taxon>
        <taxon>Embryophyta</taxon>
        <taxon>Tracheophyta</taxon>
        <taxon>Spermatophyta</taxon>
        <taxon>Magnoliopsida</taxon>
        <taxon>eudicotyledons</taxon>
        <taxon>Gunneridae</taxon>
        <taxon>Pentapetalae</taxon>
        <taxon>rosids</taxon>
        <taxon>fabids</taxon>
        <taxon>Fabales</taxon>
        <taxon>Fabaceae</taxon>
        <taxon>Papilionoideae</taxon>
        <taxon>50 kb inversion clade</taxon>
        <taxon>NPAAA clade</taxon>
        <taxon>indigoferoid/millettioid clade</taxon>
        <taxon>Phaseoleae</taxon>
        <taxon>Mucuna</taxon>
    </lineage>
</organism>
<dbReference type="Proteomes" id="UP000257109">
    <property type="component" value="Unassembled WGS sequence"/>
</dbReference>
<evidence type="ECO:0000313" key="5">
    <source>
        <dbReference type="Proteomes" id="UP000257109"/>
    </source>
</evidence>
<dbReference type="AlphaFoldDB" id="A0A371H2Y3"/>
<dbReference type="Pfam" id="PF24626">
    <property type="entry name" value="SH3_Tf2-1"/>
    <property type="match status" value="1"/>
</dbReference>
<feature type="domain" description="Reverse transcriptase" evidence="2">
    <location>
        <begin position="94"/>
        <end position="185"/>
    </location>
</feature>
<sequence>MSAFAKKREVGSALLVKEKPVVLLYKDEVCHGLPPLRAIKHQINFIPGYPIPNRPSYRTNLEDTKEIQKQVKEMMQKDFVRESHNPCSIPVIFVPKKDRTWCMCFDSRAINKITVKYRYDIPRLDDMLDELFGSCVFTKIDLKSGYNQIHMKEGDEWKVAFKIKYGLYEWLVMPFCLINAPSTFMSKTLDEHVEHLQFVLNVLRENKLYGNIKKCSFCLASIVFLSFVVSSKRISVNRFSKMAHFIALVHLHELPRTIVSDRDLRFLVVYGFNPLTPLDLLTFPTNDHTNLDRKQKPEFVKELHAKFRANIEKSNEQYARQENKESVMTFDPGDCVWVHRRKERKYKLQPRGDGTFQVLERINDNAYKLDLPTTYCNEFDLRMNPFEEGGNDRNPTNKDKDPLHDTGGPMTRSKTEMRK</sequence>
<dbReference type="Gene3D" id="3.10.10.10">
    <property type="entry name" value="HIV Type 1 Reverse Transcriptase, subunit A, domain 1"/>
    <property type="match status" value="1"/>
</dbReference>
<protein>
    <submittedName>
        <fullName evidence="4">Uncharacterized protein</fullName>
    </submittedName>
</protein>
<dbReference type="PANTHER" id="PTHR35046">
    <property type="entry name" value="ZINC KNUCKLE (CCHC-TYPE) FAMILY PROTEIN"/>
    <property type="match status" value="1"/>
</dbReference>
<dbReference type="OrthoDB" id="532959at2759"/>
<reference evidence="4" key="1">
    <citation type="submission" date="2018-05" db="EMBL/GenBank/DDBJ databases">
        <title>Draft genome of Mucuna pruriens seed.</title>
        <authorList>
            <person name="Nnadi N.E."/>
            <person name="Vos R."/>
            <person name="Hasami M.H."/>
            <person name="Devisetty U.K."/>
            <person name="Aguiy J.C."/>
        </authorList>
    </citation>
    <scope>NUCLEOTIDE SEQUENCE [LARGE SCALE GENOMIC DNA]</scope>
    <source>
        <strain evidence="4">JCA_2017</strain>
    </source>
</reference>
<feature type="compositionally biased region" description="Basic and acidic residues" evidence="1">
    <location>
        <begin position="395"/>
        <end position="404"/>
    </location>
</feature>
<evidence type="ECO:0000256" key="1">
    <source>
        <dbReference type="SAM" id="MobiDB-lite"/>
    </source>
</evidence>
<dbReference type="InterPro" id="IPR056924">
    <property type="entry name" value="SH3_Tf2-1"/>
</dbReference>
<keyword evidence="5" id="KW-1185">Reference proteome</keyword>
<dbReference type="EMBL" id="QJKJ01003754">
    <property type="protein sequence ID" value="RDX97026.1"/>
    <property type="molecule type" value="Genomic_DNA"/>
</dbReference>
<feature type="non-terminal residue" evidence="4">
    <location>
        <position position="1"/>
    </location>
</feature>
<dbReference type="CDD" id="cd01647">
    <property type="entry name" value="RT_LTR"/>
    <property type="match status" value="1"/>
</dbReference>
<dbReference type="PANTHER" id="PTHR35046:SF9">
    <property type="entry name" value="RNA-DIRECTED DNA POLYMERASE"/>
    <property type="match status" value="1"/>
</dbReference>
<dbReference type="InterPro" id="IPR043502">
    <property type="entry name" value="DNA/RNA_pol_sf"/>
</dbReference>
<dbReference type="InterPro" id="IPR000477">
    <property type="entry name" value="RT_dom"/>
</dbReference>
<dbReference type="SUPFAM" id="SSF56672">
    <property type="entry name" value="DNA/RNA polymerases"/>
    <property type="match status" value="1"/>
</dbReference>
<dbReference type="Pfam" id="PF00078">
    <property type="entry name" value="RVT_1"/>
    <property type="match status" value="1"/>
</dbReference>
<accession>A0A371H2Y3</accession>
<evidence type="ECO:0000313" key="4">
    <source>
        <dbReference type="EMBL" id="RDX97026.1"/>
    </source>
</evidence>
<feature type="region of interest" description="Disordered" evidence="1">
    <location>
        <begin position="386"/>
        <end position="419"/>
    </location>
</feature>
<feature type="domain" description="Tf2-1-like SH3-like" evidence="3">
    <location>
        <begin position="333"/>
        <end position="375"/>
    </location>
</feature>
<name>A0A371H2Y3_MUCPR</name>